<organism evidence="3 4">
    <name type="scientific">Achromobacter ruhlandii</name>
    <dbReference type="NCBI Taxonomy" id="72557"/>
    <lineage>
        <taxon>Bacteria</taxon>
        <taxon>Pseudomonadati</taxon>
        <taxon>Pseudomonadota</taxon>
        <taxon>Betaproteobacteria</taxon>
        <taxon>Burkholderiales</taxon>
        <taxon>Alcaligenaceae</taxon>
        <taxon>Achromobacter</taxon>
    </lineage>
</organism>
<name>A0ABM8M006_9BURK</name>
<evidence type="ECO:0000256" key="1">
    <source>
        <dbReference type="SAM" id="MobiDB-lite"/>
    </source>
</evidence>
<feature type="chain" id="PRO_5046379581" description="DUF4175 domain-containing protein" evidence="2">
    <location>
        <begin position="23"/>
        <end position="194"/>
    </location>
</feature>
<dbReference type="Proteomes" id="UP000494161">
    <property type="component" value="Unassembled WGS sequence"/>
</dbReference>
<evidence type="ECO:0000313" key="4">
    <source>
        <dbReference type="Proteomes" id="UP000494161"/>
    </source>
</evidence>
<gene>
    <name evidence="3" type="ORF">LMG7053_04542</name>
</gene>
<reference evidence="3 4" key="1">
    <citation type="submission" date="2020-04" db="EMBL/GenBank/DDBJ databases">
        <authorList>
            <person name="De Canck E."/>
        </authorList>
    </citation>
    <scope>NUCLEOTIDE SEQUENCE [LARGE SCALE GENOMIC DNA]</scope>
    <source>
        <strain evidence="3 4">LMG 7053</strain>
    </source>
</reference>
<feature type="region of interest" description="Disordered" evidence="1">
    <location>
        <begin position="23"/>
        <end position="45"/>
    </location>
</feature>
<dbReference type="RefSeq" id="WP_053086000.1">
    <property type="nucleotide sequence ID" value="NZ_CADILJ010000057.1"/>
</dbReference>
<evidence type="ECO:0008006" key="5">
    <source>
        <dbReference type="Google" id="ProtNLM"/>
    </source>
</evidence>
<feature type="signal peptide" evidence="2">
    <location>
        <begin position="1"/>
        <end position="22"/>
    </location>
</feature>
<evidence type="ECO:0000256" key="2">
    <source>
        <dbReference type="SAM" id="SignalP"/>
    </source>
</evidence>
<protein>
    <recommendedName>
        <fullName evidence="5">DUF4175 domain-containing protein</fullName>
    </recommendedName>
</protein>
<sequence length="194" mass="21016">MGKNAVAAALAAFTLCAGPVLAQPSKPTPTPTAPAAAPGKSDSVAEFDKQMSTAEDNLRKMQEQMDALRKTQEPEARQRLLQEHWETMQATMGLMQSMRGMDGRGCCLGGPGAGGPMMGRGPMMGSGGRQGQPPDRGQMRRFYSGMTERQLKDHQYMVDQYMGMQQSLMQQMMWHQLMQRGPAGTPPAAAPAAR</sequence>
<keyword evidence="4" id="KW-1185">Reference proteome</keyword>
<evidence type="ECO:0000313" key="3">
    <source>
        <dbReference type="EMBL" id="CAB3954836.1"/>
    </source>
</evidence>
<comment type="caution">
    <text evidence="3">The sequence shown here is derived from an EMBL/GenBank/DDBJ whole genome shotgun (WGS) entry which is preliminary data.</text>
</comment>
<proteinExistence type="predicted"/>
<accession>A0ABM8M006</accession>
<keyword evidence="2" id="KW-0732">Signal</keyword>
<dbReference type="EMBL" id="CADILJ010000057">
    <property type="protein sequence ID" value="CAB3954836.1"/>
    <property type="molecule type" value="Genomic_DNA"/>
</dbReference>